<dbReference type="InterPro" id="IPR044855">
    <property type="entry name" value="CoA-Trfase_III_dom3_sf"/>
</dbReference>
<evidence type="ECO:0000313" key="1">
    <source>
        <dbReference type="EMBL" id="QGG41600.1"/>
    </source>
</evidence>
<dbReference type="GO" id="GO:0016740">
    <property type="term" value="F:transferase activity"/>
    <property type="evidence" value="ECO:0007669"/>
    <property type="project" value="UniProtKB-KW"/>
</dbReference>
<dbReference type="KEGG" id="aef:GEV26_09645"/>
<sequence>MSEPSAGPLAGIRVVELAGIGPGPFASLLLNELGAEVIRIDRPGGSELQSTVSSGLNRGRANVAVNLKTAGGRDTVLRLVASADVLIEGNRPGVTERLGVGPDDCLAVNPGLIYARMTGWGQEGPLAHTAGHDINYAAISGALHTTGTHEKPMQAVNLIADFGGGSLYLIIGVLAALQERTRSGRGQVIDAAMVDGAASLVTMLYGLLAQGGWKDERRVNLLDGGAPFYDTYRCADGKYVAVGAIEPQFYAALLEGLGLTSIEGDQLDQDFWPAHRKIFEDAFAERSRDEWASHFDGTDACVAPVLSLTEAPQHPHMAARGTFAELAGHPHPKVAPRFSRTPGLDPSPSHRVGQDTEATLAAWGFDTEEIRSLIESGAVFQDANH</sequence>
<dbReference type="SUPFAM" id="SSF89796">
    <property type="entry name" value="CoA-transferase family III (CaiB/BaiF)"/>
    <property type="match status" value="1"/>
</dbReference>
<dbReference type="PANTHER" id="PTHR48228:SF5">
    <property type="entry name" value="ALPHA-METHYLACYL-COA RACEMASE"/>
    <property type="match status" value="1"/>
</dbReference>
<accession>A0A5Q2MNK6</accession>
<name>A0A5Q2MNK6_9ACTN</name>
<dbReference type="PANTHER" id="PTHR48228">
    <property type="entry name" value="SUCCINYL-COA--D-CITRAMALATE COA-TRANSFERASE"/>
    <property type="match status" value="1"/>
</dbReference>
<dbReference type="Gene3D" id="3.30.1540.10">
    <property type="entry name" value="formyl-coa transferase, domain 3"/>
    <property type="match status" value="1"/>
</dbReference>
<proteinExistence type="predicted"/>
<dbReference type="Gene3D" id="3.40.50.10540">
    <property type="entry name" value="Crotonobetainyl-coa:carnitine coa-transferase, domain 1"/>
    <property type="match status" value="1"/>
</dbReference>
<gene>
    <name evidence="1" type="ORF">GEV26_09645</name>
</gene>
<protein>
    <submittedName>
        <fullName evidence="1">CoA transferase</fullName>
    </submittedName>
</protein>
<dbReference type="InterPro" id="IPR050509">
    <property type="entry name" value="CoA-transferase_III"/>
</dbReference>
<dbReference type="EMBL" id="CP045737">
    <property type="protein sequence ID" value="QGG41600.1"/>
    <property type="molecule type" value="Genomic_DNA"/>
</dbReference>
<dbReference type="Pfam" id="PF02515">
    <property type="entry name" value="CoA_transf_3"/>
    <property type="match status" value="1"/>
</dbReference>
<reference evidence="1 2" key="1">
    <citation type="submission" date="2019-11" db="EMBL/GenBank/DDBJ databases">
        <authorList>
            <person name="Li J."/>
        </authorList>
    </citation>
    <scope>NUCLEOTIDE SEQUENCE [LARGE SCALE GENOMIC DNA]</scope>
    <source>
        <strain evidence="1 2">MF47</strain>
    </source>
</reference>
<organism evidence="1 2">
    <name type="scientific">Aeromicrobium yanjiei</name>
    <dbReference type="NCBI Taxonomy" id="2662028"/>
    <lineage>
        <taxon>Bacteria</taxon>
        <taxon>Bacillati</taxon>
        <taxon>Actinomycetota</taxon>
        <taxon>Actinomycetes</taxon>
        <taxon>Propionibacteriales</taxon>
        <taxon>Nocardioidaceae</taxon>
        <taxon>Aeromicrobium</taxon>
    </lineage>
</organism>
<dbReference type="RefSeq" id="WP_153652868.1">
    <property type="nucleotide sequence ID" value="NZ_CP045737.1"/>
</dbReference>
<keyword evidence="2" id="KW-1185">Reference proteome</keyword>
<dbReference type="AlphaFoldDB" id="A0A5Q2MNK6"/>
<keyword evidence="1" id="KW-0808">Transferase</keyword>
<dbReference type="InterPro" id="IPR023606">
    <property type="entry name" value="CoA-Trfase_III_dom_1_sf"/>
</dbReference>
<evidence type="ECO:0000313" key="2">
    <source>
        <dbReference type="Proteomes" id="UP000392064"/>
    </source>
</evidence>
<dbReference type="Proteomes" id="UP000392064">
    <property type="component" value="Chromosome"/>
</dbReference>
<dbReference type="InterPro" id="IPR003673">
    <property type="entry name" value="CoA-Trfase_fam_III"/>
</dbReference>